<dbReference type="AlphaFoldDB" id="A0A9E7KM91"/>
<feature type="domain" description="FLZ-type" evidence="13">
    <location>
        <begin position="176"/>
        <end position="219"/>
    </location>
</feature>
<keyword evidence="8 11" id="KW-0446">Lipid-binding</keyword>
<dbReference type="Gene3D" id="1.10.357.10">
    <property type="entry name" value="Tetracycline Repressor, domain 2"/>
    <property type="match status" value="1"/>
</dbReference>
<sequence length="545" mass="59470">MLMPIKSEHKSPLSISSKLLSGCESTVGQTPAKMAHQSRPLIRRLPDPILTGDRARLADATPTQVNSPERNSQSPKVWRRLEPDGVGLAIVAALERTCGGSPANVIISAATSPIAITPSRTSRRRGCPEVSELCSSGGGCEKGKGGGDLGEPVMDFYCESLSPPPPGEFGGFRVADFLSHCHLCRKRLHGKDIYMYRGEKAFCSMECRYQQIVSDEYQENCGSEATRPTEISSSPYSGDRIFSPGIVVSSAATRRFLSAIASRHRVATLRCFSTDAPPLATPPPAPSGEQPRQQKETSAGASPAEPMRASEDDGPARRQRAGSRTTDGAGRYEEEQARVLRAALPHVVRMGWSESAMIAGARDVGVSPAIVGSIPRKEAALVEFFMDDCLQKLIDKVESGDELKDLILSNRLGKLIRIRLKMQAPYISKWPQALSIQAQPANLPTSFKQRAELVDEIWHAAGDSGSDIDWYVKRTVLGGIYSTTEVYMVTDHSLEFQDAWRFLDRCIKDAFDLQKTVQEAAYLAEAVGAGMGNTMQGFVKRILRR</sequence>
<comment type="subcellular location">
    <subcellularLocation>
        <location evidence="1 11">Mitochondrion</location>
    </subcellularLocation>
</comment>
<dbReference type="Pfam" id="PF08511">
    <property type="entry name" value="COQ9"/>
    <property type="match status" value="1"/>
</dbReference>
<evidence type="ECO:0000256" key="10">
    <source>
        <dbReference type="PROSITE-ProRule" id="PRU01131"/>
    </source>
</evidence>
<dbReference type="OrthoDB" id="619536at2759"/>
<dbReference type="InterPro" id="IPR012762">
    <property type="entry name" value="Ubiq_biosynth_COQ9"/>
</dbReference>
<gene>
    <name evidence="14" type="ORF">MUK42_15808</name>
</gene>
<dbReference type="GO" id="GO:0008289">
    <property type="term" value="F:lipid binding"/>
    <property type="evidence" value="ECO:0007669"/>
    <property type="project" value="UniProtKB-UniRule"/>
</dbReference>
<evidence type="ECO:0000313" key="15">
    <source>
        <dbReference type="Proteomes" id="UP001055439"/>
    </source>
</evidence>
<evidence type="ECO:0000256" key="2">
    <source>
        <dbReference type="ARBA" id="ARBA00004749"/>
    </source>
</evidence>
<dbReference type="NCBIfam" id="TIGR02396">
    <property type="entry name" value="diverge_rpsU"/>
    <property type="match status" value="1"/>
</dbReference>
<organism evidence="14 15">
    <name type="scientific">Musa troglodytarum</name>
    <name type="common">fe'i banana</name>
    <dbReference type="NCBI Taxonomy" id="320322"/>
    <lineage>
        <taxon>Eukaryota</taxon>
        <taxon>Viridiplantae</taxon>
        <taxon>Streptophyta</taxon>
        <taxon>Embryophyta</taxon>
        <taxon>Tracheophyta</taxon>
        <taxon>Spermatophyta</taxon>
        <taxon>Magnoliopsida</taxon>
        <taxon>Liliopsida</taxon>
        <taxon>Zingiberales</taxon>
        <taxon>Musaceae</taxon>
        <taxon>Musa</taxon>
    </lineage>
</organism>
<comment type="similarity">
    <text evidence="3">Belongs to the FLZ family.</text>
</comment>
<evidence type="ECO:0000256" key="1">
    <source>
        <dbReference type="ARBA" id="ARBA00004173"/>
    </source>
</evidence>
<evidence type="ECO:0000256" key="12">
    <source>
        <dbReference type="SAM" id="MobiDB-lite"/>
    </source>
</evidence>
<proteinExistence type="inferred from homology"/>
<evidence type="ECO:0000256" key="9">
    <source>
        <dbReference type="ARBA" id="ARBA00023128"/>
    </source>
</evidence>
<keyword evidence="7" id="KW-0809">Transit peptide</keyword>
<evidence type="ECO:0000256" key="5">
    <source>
        <dbReference type="ARBA" id="ARBA00022688"/>
    </source>
</evidence>
<dbReference type="GO" id="GO:0006744">
    <property type="term" value="P:ubiquinone biosynthetic process"/>
    <property type="evidence" value="ECO:0007669"/>
    <property type="project" value="UniProtKB-UniRule"/>
</dbReference>
<keyword evidence="5 11" id="KW-0831">Ubiquinone biosynthesis</keyword>
<comment type="similarity">
    <text evidence="4 11">Belongs to the COQ9 family.</text>
</comment>
<keyword evidence="9 11" id="KW-0496">Mitochondrion</keyword>
<accession>A0A9E7KM91</accession>
<dbReference type="InterPro" id="IPR007650">
    <property type="entry name" value="Zf-FLZ_dom"/>
</dbReference>
<keyword evidence="6" id="KW-0479">Metal-binding</keyword>
<name>A0A9E7KM91_9LILI</name>
<dbReference type="Pfam" id="PF04570">
    <property type="entry name" value="zf-FLZ"/>
    <property type="match status" value="1"/>
</dbReference>
<evidence type="ECO:0000313" key="14">
    <source>
        <dbReference type="EMBL" id="URE24157.1"/>
    </source>
</evidence>
<comment type="pathway">
    <text evidence="2 11">Cofactor biosynthesis; ubiquinone biosynthesis.</text>
</comment>
<evidence type="ECO:0000259" key="13">
    <source>
        <dbReference type="PROSITE" id="PS51795"/>
    </source>
</evidence>
<dbReference type="PROSITE" id="PS51795">
    <property type="entry name" value="ZF_FLZ"/>
    <property type="match status" value="1"/>
</dbReference>
<dbReference type="GO" id="GO:0046872">
    <property type="term" value="F:metal ion binding"/>
    <property type="evidence" value="ECO:0007669"/>
    <property type="project" value="UniProtKB-KW"/>
</dbReference>
<reference evidence="14" key="1">
    <citation type="submission" date="2022-05" db="EMBL/GenBank/DDBJ databases">
        <title>The Musa troglodytarum L. genome provides insights into the mechanism of non-climacteric behaviour and enrichment of carotenoids.</title>
        <authorList>
            <person name="Wang J."/>
        </authorList>
    </citation>
    <scope>NUCLEOTIDE SEQUENCE</scope>
    <source>
        <tissue evidence="14">Leaf</tissue>
    </source>
</reference>
<evidence type="ECO:0000256" key="4">
    <source>
        <dbReference type="ARBA" id="ARBA00010766"/>
    </source>
</evidence>
<dbReference type="Proteomes" id="UP001055439">
    <property type="component" value="Chromosome 8"/>
</dbReference>
<dbReference type="GO" id="GO:0005743">
    <property type="term" value="C:mitochondrial inner membrane"/>
    <property type="evidence" value="ECO:0007669"/>
    <property type="project" value="TreeGrafter"/>
</dbReference>
<comment type="function">
    <text evidence="11">Membrane-associated protein that warps the membrane surface to access and bind aromatic isoprenes with high specificity, including ubiquinone (CoQ) isoprene intermediates and presents them directly to Coq7, therefore facilitating the Coq7-mediated hydroxylase step. Participates in the biosynthesis of coenzyme Q, also named ubiquinone, an essential lipid-soluble electron transporter for aerobic cellular respiration.</text>
</comment>
<evidence type="ECO:0000256" key="7">
    <source>
        <dbReference type="ARBA" id="ARBA00022946"/>
    </source>
</evidence>
<dbReference type="FunFam" id="1.10.357.10:FF:000004">
    <property type="entry name" value="Ubiquinone biosynthesis protein COQ9, mitochondrial"/>
    <property type="match status" value="1"/>
</dbReference>
<feature type="zinc finger region" description="FLZ-type" evidence="10">
    <location>
        <begin position="176"/>
        <end position="219"/>
    </location>
</feature>
<feature type="region of interest" description="Disordered" evidence="12">
    <location>
        <begin position="274"/>
        <end position="334"/>
    </location>
</feature>
<evidence type="ECO:0000256" key="11">
    <source>
        <dbReference type="RuleBase" id="RU366063"/>
    </source>
</evidence>
<dbReference type="PANTHER" id="PTHR21427:SF19">
    <property type="entry name" value="UBIQUINONE BIOSYNTHESIS PROTEIN COQ9, MITOCHONDRIAL"/>
    <property type="match status" value="1"/>
</dbReference>
<dbReference type="InterPro" id="IPR013718">
    <property type="entry name" value="COQ9_C"/>
</dbReference>
<protein>
    <recommendedName>
        <fullName evidence="11">Ubiquinone biosynthesis protein</fullName>
    </recommendedName>
</protein>
<dbReference type="PANTHER" id="PTHR21427">
    <property type="entry name" value="UBIQUINONE BIOSYNTHESIS PROTEIN COQ9, MITOCHONDRIAL"/>
    <property type="match status" value="1"/>
</dbReference>
<evidence type="ECO:0000256" key="8">
    <source>
        <dbReference type="ARBA" id="ARBA00023121"/>
    </source>
</evidence>
<evidence type="ECO:0000256" key="3">
    <source>
        <dbReference type="ARBA" id="ARBA00009374"/>
    </source>
</evidence>
<evidence type="ECO:0000256" key="6">
    <source>
        <dbReference type="ARBA" id="ARBA00022723"/>
    </source>
</evidence>
<keyword evidence="15" id="KW-1185">Reference proteome</keyword>
<dbReference type="EMBL" id="CP097510">
    <property type="protein sequence ID" value="URE24157.1"/>
    <property type="molecule type" value="Genomic_DNA"/>
</dbReference>